<dbReference type="AlphaFoldDB" id="A0A0C2ZKZ8"/>
<comment type="similarity">
    <text evidence="8">Belongs to the STE12 transcription factor family.</text>
</comment>
<dbReference type="SMART" id="SM00355">
    <property type="entry name" value="ZnF_C2H2"/>
    <property type="match status" value="2"/>
</dbReference>
<protein>
    <recommendedName>
        <fullName evidence="11">C2H2-type domain-containing protein</fullName>
    </recommendedName>
</protein>
<evidence type="ECO:0000259" key="11">
    <source>
        <dbReference type="PROSITE" id="PS50157"/>
    </source>
</evidence>
<keyword evidence="4" id="KW-0862">Zinc</keyword>
<keyword evidence="3 9" id="KW-0863">Zinc-finger</keyword>
<reference evidence="12 13" key="1">
    <citation type="submission" date="2014-04" db="EMBL/GenBank/DDBJ databases">
        <authorList>
            <consortium name="DOE Joint Genome Institute"/>
            <person name="Kuo A."/>
            <person name="Kohler A."/>
            <person name="Nagy L.G."/>
            <person name="Floudas D."/>
            <person name="Copeland A."/>
            <person name="Barry K.W."/>
            <person name="Cichocki N."/>
            <person name="Veneault-Fourrey C."/>
            <person name="LaButti K."/>
            <person name="Lindquist E.A."/>
            <person name="Lipzen A."/>
            <person name="Lundell T."/>
            <person name="Morin E."/>
            <person name="Murat C."/>
            <person name="Sun H."/>
            <person name="Tunlid A."/>
            <person name="Henrissat B."/>
            <person name="Grigoriev I.V."/>
            <person name="Hibbett D.S."/>
            <person name="Martin F."/>
            <person name="Nordberg H.P."/>
            <person name="Cantor M.N."/>
            <person name="Hua S.X."/>
        </authorList>
    </citation>
    <scope>NUCLEOTIDE SEQUENCE [LARGE SCALE GENOMIC DNA]</scope>
    <source>
        <strain evidence="12 13">Foug A</strain>
    </source>
</reference>
<evidence type="ECO:0000256" key="4">
    <source>
        <dbReference type="ARBA" id="ARBA00022833"/>
    </source>
</evidence>
<proteinExistence type="inferred from homology"/>
<evidence type="ECO:0000256" key="7">
    <source>
        <dbReference type="ARBA" id="ARBA00023242"/>
    </source>
</evidence>
<comment type="subcellular location">
    <subcellularLocation>
        <location evidence="1">Nucleus</location>
    </subcellularLocation>
</comment>
<dbReference type="InterPro" id="IPR052127">
    <property type="entry name" value="STE12_transcription_factor"/>
</dbReference>
<evidence type="ECO:0000256" key="3">
    <source>
        <dbReference type="ARBA" id="ARBA00022771"/>
    </source>
</evidence>
<dbReference type="InterPro" id="IPR003120">
    <property type="entry name" value="Ste12"/>
</dbReference>
<evidence type="ECO:0000256" key="1">
    <source>
        <dbReference type="ARBA" id="ARBA00004123"/>
    </source>
</evidence>
<feature type="domain" description="C2H2-type" evidence="11">
    <location>
        <begin position="566"/>
        <end position="593"/>
    </location>
</feature>
<dbReference type="SUPFAM" id="SSF52833">
    <property type="entry name" value="Thioredoxin-like"/>
    <property type="match status" value="1"/>
</dbReference>
<keyword evidence="7" id="KW-0539">Nucleus</keyword>
<dbReference type="GO" id="GO:1990527">
    <property type="term" value="C:Tec1p-Ste12p-Dig1p complex"/>
    <property type="evidence" value="ECO:0007669"/>
    <property type="project" value="TreeGrafter"/>
</dbReference>
<dbReference type="GO" id="GO:1990526">
    <property type="term" value="C:Ste12p-Dig1p-Dig2p complex"/>
    <property type="evidence" value="ECO:0007669"/>
    <property type="project" value="TreeGrafter"/>
</dbReference>
<dbReference type="GO" id="GO:0005634">
    <property type="term" value="C:nucleus"/>
    <property type="evidence" value="ECO:0007669"/>
    <property type="project" value="UniProtKB-SubCell"/>
</dbReference>
<dbReference type="PROSITE" id="PS00028">
    <property type="entry name" value="ZINC_FINGER_C2H2_1"/>
    <property type="match status" value="2"/>
</dbReference>
<dbReference type="PANTHER" id="PTHR47427">
    <property type="entry name" value="PROTEIN STE12"/>
    <property type="match status" value="1"/>
</dbReference>
<feature type="compositionally biased region" description="Low complexity" evidence="10">
    <location>
        <begin position="794"/>
        <end position="804"/>
    </location>
</feature>
<organism evidence="12 13">
    <name type="scientific">Scleroderma citrinum Foug A</name>
    <dbReference type="NCBI Taxonomy" id="1036808"/>
    <lineage>
        <taxon>Eukaryota</taxon>
        <taxon>Fungi</taxon>
        <taxon>Dikarya</taxon>
        <taxon>Basidiomycota</taxon>
        <taxon>Agaricomycotina</taxon>
        <taxon>Agaricomycetes</taxon>
        <taxon>Agaricomycetidae</taxon>
        <taxon>Boletales</taxon>
        <taxon>Sclerodermatineae</taxon>
        <taxon>Sclerodermataceae</taxon>
        <taxon>Scleroderma</taxon>
    </lineage>
</organism>
<dbReference type="InterPro" id="IPR012882">
    <property type="entry name" value="Fmp46"/>
</dbReference>
<keyword evidence="6" id="KW-0804">Transcription</keyword>
<reference evidence="13" key="2">
    <citation type="submission" date="2015-01" db="EMBL/GenBank/DDBJ databases">
        <title>Evolutionary Origins and Diversification of the Mycorrhizal Mutualists.</title>
        <authorList>
            <consortium name="DOE Joint Genome Institute"/>
            <consortium name="Mycorrhizal Genomics Consortium"/>
            <person name="Kohler A."/>
            <person name="Kuo A."/>
            <person name="Nagy L.G."/>
            <person name="Floudas D."/>
            <person name="Copeland A."/>
            <person name="Barry K.W."/>
            <person name="Cichocki N."/>
            <person name="Veneault-Fourrey C."/>
            <person name="LaButti K."/>
            <person name="Lindquist E.A."/>
            <person name="Lipzen A."/>
            <person name="Lundell T."/>
            <person name="Morin E."/>
            <person name="Murat C."/>
            <person name="Riley R."/>
            <person name="Ohm R."/>
            <person name="Sun H."/>
            <person name="Tunlid A."/>
            <person name="Henrissat B."/>
            <person name="Grigoriev I.V."/>
            <person name="Hibbett D.S."/>
            <person name="Martin F."/>
        </authorList>
    </citation>
    <scope>NUCLEOTIDE SEQUENCE [LARGE SCALE GENOMIC DNA]</scope>
    <source>
        <strain evidence="13">Foug A</strain>
    </source>
</reference>
<feature type="region of interest" description="Disordered" evidence="10">
    <location>
        <begin position="333"/>
        <end position="361"/>
    </location>
</feature>
<dbReference type="SUPFAM" id="SSF57667">
    <property type="entry name" value="beta-beta-alpha zinc fingers"/>
    <property type="match status" value="1"/>
</dbReference>
<feature type="domain" description="C2H2-type" evidence="11">
    <location>
        <begin position="536"/>
        <end position="565"/>
    </location>
</feature>
<dbReference type="GO" id="GO:0003700">
    <property type="term" value="F:DNA-binding transcription factor activity"/>
    <property type="evidence" value="ECO:0007669"/>
    <property type="project" value="InterPro"/>
</dbReference>
<dbReference type="FunFam" id="3.30.160.60:FF:002343">
    <property type="entry name" value="Zinc finger protein 33A"/>
    <property type="match status" value="1"/>
</dbReference>
<evidence type="ECO:0000313" key="13">
    <source>
        <dbReference type="Proteomes" id="UP000053989"/>
    </source>
</evidence>
<dbReference type="PROSITE" id="PS50157">
    <property type="entry name" value="ZINC_FINGER_C2H2_2"/>
    <property type="match status" value="2"/>
</dbReference>
<feature type="compositionally biased region" description="Low complexity" evidence="10">
    <location>
        <begin position="84"/>
        <end position="93"/>
    </location>
</feature>
<dbReference type="Pfam" id="PF07955">
    <property type="entry name" value="DUF1687"/>
    <property type="match status" value="1"/>
</dbReference>
<dbReference type="EMBL" id="KN822183">
    <property type="protein sequence ID" value="KIM53342.1"/>
    <property type="molecule type" value="Genomic_DNA"/>
</dbReference>
<evidence type="ECO:0000256" key="10">
    <source>
        <dbReference type="SAM" id="MobiDB-lite"/>
    </source>
</evidence>
<evidence type="ECO:0000256" key="8">
    <source>
        <dbReference type="ARBA" id="ARBA00024345"/>
    </source>
</evidence>
<accession>A0A0C2ZKZ8</accession>
<feature type="compositionally biased region" description="Pro residues" evidence="10">
    <location>
        <begin position="94"/>
        <end position="106"/>
    </location>
</feature>
<dbReference type="Proteomes" id="UP000053989">
    <property type="component" value="Unassembled WGS sequence"/>
</dbReference>
<dbReference type="InterPro" id="IPR013087">
    <property type="entry name" value="Znf_C2H2_type"/>
</dbReference>
<feature type="region of interest" description="Disordered" evidence="10">
    <location>
        <begin position="764"/>
        <end position="804"/>
    </location>
</feature>
<feature type="compositionally biased region" description="Polar residues" evidence="10">
    <location>
        <begin position="336"/>
        <end position="347"/>
    </location>
</feature>
<evidence type="ECO:0000256" key="9">
    <source>
        <dbReference type="PROSITE-ProRule" id="PRU00042"/>
    </source>
</evidence>
<dbReference type="InParanoid" id="A0A0C2ZKZ8"/>
<dbReference type="OrthoDB" id="1095242at2759"/>
<dbReference type="HOGENOM" id="CLU_004873_1_0_1"/>
<keyword evidence="2" id="KW-0479">Metal-binding</keyword>
<dbReference type="GO" id="GO:0005739">
    <property type="term" value="C:mitochondrion"/>
    <property type="evidence" value="ECO:0007669"/>
    <property type="project" value="InterPro"/>
</dbReference>
<keyword evidence="13" id="KW-1185">Reference proteome</keyword>
<evidence type="ECO:0000256" key="2">
    <source>
        <dbReference type="ARBA" id="ARBA00022723"/>
    </source>
</evidence>
<gene>
    <name evidence="12" type="ORF">SCLCIDRAFT_11603</name>
</gene>
<dbReference type="InterPro" id="IPR036249">
    <property type="entry name" value="Thioredoxin-like_sf"/>
</dbReference>
<dbReference type="InterPro" id="IPR036236">
    <property type="entry name" value="Znf_C2H2_sf"/>
</dbReference>
<dbReference type="GO" id="GO:0016491">
    <property type="term" value="F:oxidoreductase activity"/>
    <property type="evidence" value="ECO:0007669"/>
    <property type="project" value="InterPro"/>
</dbReference>
<sequence length="1272" mass="138876">MSHCQPVPRSPSLRVAASLSPSTSSFGVSISNPSFPMRLSAHQLPAAHTSDRIAVTALDYTTPLDAHASRASSLFRQQPQFSFNTTTDISSDPSNPPSPDPSPPFNPIAMGLALCDNLSRPLTSREQENLAHLDRLRYFLATAPSRWCSPDASHSPYAGDPVAATIAEHVASPHPCMNRFYISASEHVTCILWDNQHYITGTDIVRSLVFRFEAFGRPVRNMKKFEEGVFSDLRNLKPGIDAILEEPKSPFLDLLYKFQCIRTQKKQKVFYWYSVPHDRLFLDALERDLSRDSTTVVVGEPALSFKWDRNQRLFEQFGKSGDLDGELMSNVPPRISNDTPLSSSTPDENAAPTAGDLTQIDGMGLSRLPSPRRPSNVSLMPITLFEGSPTYKQRRKKPASKGIAGHAPNGSGAFESDYPHHHAYDVGYGPHHLGITAADMFRSQAAQISAGQMGDAVHRARDDSSIGTTSSRMFVPRVAPMLSSMSVNSGPHAPFGHFAADGPSHRTPHHSRSMTDPAISLFTSDSEASGTTSKVFVCPLFTCGRLFKRAEHLKRHLRTHTMERPYQCDRCQKRFSRSDNLNQHLRIHARGDGHDAGSGDVGTLSGDMDEVMDECDSMVNAFWTPFSGNAGVLPDLSLYEMEVHGHVQEVQGDEEGLLVAPGITAALSANNNVLQNASGRTYHTQDIHDLVDMHSDAELGHFGSFSSLDPAWTGSPSAGEATSLFNGEPAMTSFTAPSQRLEYQGVFLPKSAIASSAIGPIRRHRSMTPSLMKGQSIKPGRPYHPYASTPPSQPSTWSTHSSPSSFATPSLDLASIPTMSLSGDGYSAQPRSFSCSALSQVMEPPLQLGTGADHMFSNLSLFPGVDTVDFGQDKIGNDGTMIINSSRHLRCTRPPPHVPVLLVDRASKGPPRSRSTPCLQRTCVWEDDSTHVGRAGYIVVVSSGGWRRIPIAVPPREYLAAPRFGIACSMRSLVEISASDSRETRCGRTPAMESQSAGDLTVRAWALPVAAEGFRQCMMIMIDGQQTSPALQAVSIKCLSRERVVLSVLIIIGELHYLPNRLAPDFQTMFSSFLKTLVTPSFYLVRVSPPYHHRTVHLLTTVYLERNATPWNIRADLFSHHPSSPASIRALAILRSALSAPYPPDKPEAPPLQFNLEVVESTPPTPDQLKAILSFITPTGTKNASPPSYSTFLSAHPLAPAPSEQPSTPDGISSLAARNLDALKWPIVVDWNGGRASVGDVEGVKGILEALRQRRDGEVKDEDSQRPKGWFF</sequence>
<keyword evidence="5" id="KW-0805">Transcription regulation</keyword>
<dbReference type="Gene3D" id="3.30.160.60">
    <property type="entry name" value="Classic Zinc Finger"/>
    <property type="match status" value="2"/>
</dbReference>
<dbReference type="SMART" id="SM00424">
    <property type="entry name" value="STE"/>
    <property type="match status" value="1"/>
</dbReference>
<evidence type="ECO:0000256" key="5">
    <source>
        <dbReference type="ARBA" id="ARBA00023015"/>
    </source>
</evidence>
<evidence type="ECO:0000256" key="6">
    <source>
        <dbReference type="ARBA" id="ARBA00023163"/>
    </source>
</evidence>
<dbReference type="Pfam" id="PF00096">
    <property type="entry name" value="zf-C2H2"/>
    <property type="match status" value="2"/>
</dbReference>
<dbReference type="PANTHER" id="PTHR47427:SF1">
    <property type="entry name" value="PROTEIN STE12"/>
    <property type="match status" value="1"/>
</dbReference>
<dbReference type="Pfam" id="PF02200">
    <property type="entry name" value="STE"/>
    <property type="match status" value="1"/>
</dbReference>
<feature type="region of interest" description="Disordered" evidence="10">
    <location>
        <begin position="84"/>
        <end position="106"/>
    </location>
</feature>
<dbReference type="GO" id="GO:0008270">
    <property type="term" value="F:zinc ion binding"/>
    <property type="evidence" value="ECO:0007669"/>
    <property type="project" value="UniProtKB-KW"/>
</dbReference>
<name>A0A0C2ZKZ8_9AGAM</name>
<dbReference type="STRING" id="1036808.A0A0C2ZKZ8"/>
<evidence type="ECO:0000313" key="12">
    <source>
        <dbReference type="EMBL" id="KIM53342.1"/>
    </source>
</evidence>